<evidence type="ECO:0000256" key="6">
    <source>
        <dbReference type="ARBA" id="ARBA00022989"/>
    </source>
</evidence>
<evidence type="ECO:0000256" key="4">
    <source>
        <dbReference type="ARBA" id="ARBA00022679"/>
    </source>
</evidence>
<evidence type="ECO:0000256" key="2">
    <source>
        <dbReference type="ARBA" id="ARBA00022475"/>
    </source>
</evidence>
<feature type="transmembrane region" description="Helical" evidence="8">
    <location>
        <begin position="382"/>
        <end position="401"/>
    </location>
</feature>
<dbReference type="HOGENOM" id="CLU_497722_0_0_0"/>
<keyword evidence="2" id="KW-1003">Cell membrane</keyword>
<keyword evidence="5 8" id="KW-0812">Transmembrane</keyword>
<feature type="transmembrane region" description="Helical" evidence="8">
    <location>
        <begin position="132"/>
        <end position="159"/>
    </location>
</feature>
<feature type="transmembrane region" description="Helical" evidence="8">
    <location>
        <begin position="215"/>
        <end position="235"/>
    </location>
</feature>
<dbReference type="eggNOG" id="COG1807">
    <property type="taxonomic scope" value="Bacteria"/>
</dbReference>
<evidence type="ECO:0000256" key="5">
    <source>
        <dbReference type="ARBA" id="ARBA00022692"/>
    </source>
</evidence>
<dbReference type="InterPro" id="IPR038731">
    <property type="entry name" value="RgtA/B/C-like"/>
</dbReference>
<dbReference type="EMBL" id="CP000473">
    <property type="protein sequence ID" value="ABJ86804.1"/>
    <property type="molecule type" value="Genomic_DNA"/>
</dbReference>
<feature type="transmembrane region" description="Helical" evidence="8">
    <location>
        <begin position="186"/>
        <end position="203"/>
    </location>
</feature>
<name>Q01U66_SOLUE</name>
<keyword evidence="3" id="KW-0328">Glycosyltransferase</keyword>
<evidence type="ECO:0000313" key="10">
    <source>
        <dbReference type="EMBL" id="ABJ86804.1"/>
    </source>
</evidence>
<dbReference type="Pfam" id="PF13231">
    <property type="entry name" value="PMT_2"/>
    <property type="match status" value="1"/>
</dbReference>
<reference evidence="10" key="1">
    <citation type="submission" date="2006-10" db="EMBL/GenBank/DDBJ databases">
        <title>Complete sequence of Solibacter usitatus Ellin6076.</title>
        <authorList>
            <consortium name="US DOE Joint Genome Institute"/>
            <person name="Copeland A."/>
            <person name="Lucas S."/>
            <person name="Lapidus A."/>
            <person name="Barry K."/>
            <person name="Detter J.C."/>
            <person name="Glavina del Rio T."/>
            <person name="Hammon N."/>
            <person name="Israni S."/>
            <person name="Dalin E."/>
            <person name="Tice H."/>
            <person name="Pitluck S."/>
            <person name="Thompson L.S."/>
            <person name="Brettin T."/>
            <person name="Bruce D."/>
            <person name="Han C."/>
            <person name="Tapia R."/>
            <person name="Gilna P."/>
            <person name="Schmutz J."/>
            <person name="Larimer F."/>
            <person name="Land M."/>
            <person name="Hauser L."/>
            <person name="Kyrpides N."/>
            <person name="Mikhailova N."/>
            <person name="Janssen P.H."/>
            <person name="Kuske C.R."/>
            <person name="Richardson P."/>
        </authorList>
    </citation>
    <scope>NUCLEOTIDE SEQUENCE</scope>
    <source>
        <strain evidence="10">Ellin6076</strain>
    </source>
</reference>
<accession>Q01U66</accession>
<evidence type="ECO:0000256" key="8">
    <source>
        <dbReference type="SAM" id="Phobius"/>
    </source>
</evidence>
<gene>
    <name evidence="10" type="ordered locus">Acid_5860</name>
</gene>
<sequence length="547" mass="60126" precursor="true">MNRLTRSSKYSLFAVASCLLFLFSGWQFLARLGIQNDEALFANGIYKPYAVAYVYQMGHSRLPLMLMSYLGTVKSWIYRPIFHVFGAGVEAMRVPMLLAGMVSVWVFYLLLKRVAGERAALIGCGLLATDALYLLTVCFDWGPVAIQHLLLLSGMYFLVRFYQERTQGPLAAGCFLLGLGMWDKALAIWMLAGLGLAALVIIPRPIFRLFTVRRVTIAVLAFGLGALPLIVYNVANQGVTFRGNTTWDTSDLAGKARLLRGTAEGSALFGWLNFEDWQTEQPHLPHGAVESATAGISAIGGHVRHSLLFYAFLLALLLTPLARGDALRAILFALLAMIVAWAQMAVTANAGGSVHHAILIWPLPQMVIAISFAAASRRLGAAGIPALAAALAVMMIAGLLVTNEYFCRIVRNGGSLNWTDAIFRLSDYLKTQSPGNVYCVDWGMTDSLRLLSRGLLPLRVGTDPITKHELEERDRELLGKMIASPGNLFINHTRDFEFFKGVNDKLVKYAADAGYRRDVLTVIADSHGRPVYEVYHFAVPVSNSAMR</sequence>
<keyword evidence="6 8" id="KW-1133">Transmembrane helix</keyword>
<keyword evidence="4" id="KW-0808">Transferase</keyword>
<dbReference type="PANTHER" id="PTHR33908">
    <property type="entry name" value="MANNOSYLTRANSFERASE YKCB-RELATED"/>
    <property type="match status" value="1"/>
</dbReference>
<dbReference type="AlphaFoldDB" id="Q01U66"/>
<feature type="transmembrane region" description="Helical" evidence="8">
    <location>
        <begin position="354"/>
        <end position="375"/>
    </location>
</feature>
<feature type="transmembrane region" description="Helical" evidence="8">
    <location>
        <begin position="307"/>
        <end position="322"/>
    </location>
</feature>
<feature type="transmembrane region" description="Helical" evidence="8">
    <location>
        <begin position="329"/>
        <end position="348"/>
    </location>
</feature>
<dbReference type="GO" id="GO:0016763">
    <property type="term" value="F:pentosyltransferase activity"/>
    <property type="evidence" value="ECO:0007669"/>
    <property type="project" value="TreeGrafter"/>
</dbReference>
<feature type="transmembrane region" description="Helical" evidence="8">
    <location>
        <begin position="92"/>
        <end position="111"/>
    </location>
</feature>
<evidence type="ECO:0000259" key="9">
    <source>
        <dbReference type="Pfam" id="PF13231"/>
    </source>
</evidence>
<dbReference type="InParanoid" id="Q01U66"/>
<dbReference type="GO" id="GO:0005886">
    <property type="term" value="C:plasma membrane"/>
    <property type="evidence" value="ECO:0007669"/>
    <property type="project" value="UniProtKB-SubCell"/>
</dbReference>
<evidence type="ECO:0000256" key="1">
    <source>
        <dbReference type="ARBA" id="ARBA00004651"/>
    </source>
</evidence>
<evidence type="ECO:0000256" key="3">
    <source>
        <dbReference type="ARBA" id="ARBA00022676"/>
    </source>
</evidence>
<dbReference type="InterPro" id="IPR050297">
    <property type="entry name" value="LipidA_mod_glycosyltrf_83"/>
</dbReference>
<dbReference type="GO" id="GO:0009103">
    <property type="term" value="P:lipopolysaccharide biosynthetic process"/>
    <property type="evidence" value="ECO:0007669"/>
    <property type="project" value="UniProtKB-ARBA"/>
</dbReference>
<feature type="domain" description="Glycosyltransferase RgtA/B/C/D-like" evidence="9">
    <location>
        <begin position="74"/>
        <end position="208"/>
    </location>
</feature>
<keyword evidence="7 8" id="KW-0472">Membrane</keyword>
<dbReference type="OrthoDB" id="127519at2"/>
<protein>
    <recommendedName>
        <fullName evidence="9">Glycosyltransferase RgtA/B/C/D-like domain-containing protein</fullName>
    </recommendedName>
</protein>
<organism evidence="10">
    <name type="scientific">Solibacter usitatus (strain Ellin6076)</name>
    <dbReference type="NCBI Taxonomy" id="234267"/>
    <lineage>
        <taxon>Bacteria</taxon>
        <taxon>Pseudomonadati</taxon>
        <taxon>Acidobacteriota</taxon>
        <taxon>Terriglobia</taxon>
        <taxon>Bryobacterales</taxon>
        <taxon>Solibacteraceae</taxon>
        <taxon>Candidatus Solibacter</taxon>
    </lineage>
</organism>
<evidence type="ECO:0000256" key="7">
    <source>
        <dbReference type="ARBA" id="ARBA00023136"/>
    </source>
</evidence>
<comment type="subcellular location">
    <subcellularLocation>
        <location evidence="1">Cell membrane</location>
        <topology evidence="1">Multi-pass membrane protein</topology>
    </subcellularLocation>
</comment>
<dbReference type="KEGG" id="sus:Acid_5860"/>
<proteinExistence type="predicted"/>
<dbReference type="PANTHER" id="PTHR33908:SF11">
    <property type="entry name" value="MEMBRANE PROTEIN"/>
    <property type="match status" value="1"/>
</dbReference>